<reference evidence="1 2" key="1">
    <citation type="journal article" date="2013" name="Genome Announc.">
        <title>Draft Genome Sequence of Rhodococcus opacus Strain M213 Shows a Diverse Catabolic Potential.</title>
        <authorList>
            <person name="Pathak A."/>
            <person name="Green S.J."/>
            <person name="Ogram A."/>
            <person name="Chauhan A."/>
        </authorList>
    </citation>
    <scope>NUCLEOTIDE SEQUENCE [LARGE SCALE GENOMIC DNA]</scope>
    <source>
        <strain evidence="1 2">M213</strain>
    </source>
</reference>
<sequence>MTSLADRVYLMASGKAMTPATEGPAEIRWNWFADLYDNPRWGLSTIPGFTASAAHTVAELCRATSTDPTADADVVADQVNALKARWQAIDRLAAIKGGRAQSEAADYAWAAVAASSVDAYDYLAGIEFSGTETVSCAFWAQLATQPSDVAEVRINAAINAWESSRCQGPATGVAA</sequence>
<dbReference type="AlphaFoldDB" id="K8Y218"/>
<proteinExistence type="predicted"/>
<dbReference type="EMBL" id="AJYC02000015">
    <property type="protein sequence ID" value="EKT83660.1"/>
    <property type="molecule type" value="Genomic_DNA"/>
</dbReference>
<protein>
    <submittedName>
        <fullName evidence="1">Uncharacterized protein</fullName>
    </submittedName>
</protein>
<organism evidence="1 2">
    <name type="scientific">Rhodococcus opacus M213</name>
    <dbReference type="NCBI Taxonomy" id="1129896"/>
    <lineage>
        <taxon>Bacteria</taxon>
        <taxon>Bacillati</taxon>
        <taxon>Actinomycetota</taxon>
        <taxon>Actinomycetes</taxon>
        <taxon>Mycobacteriales</taxon>
        <taxon>Nocardiaceae</taxon>
        <taxon>Rhodococcus</taxon>
    </lineage>
</organism>
<dbReference type="RefSeq" id="WP_005254308.1">
    <property type="nucleotide sequence ID" value="NZ_AJYC02000015.1"/>
</dbReference>
<evidence type="ECO:0000313" key="1">
    <source>
        <dbReference type="EMBL" id="EKT83660.1"/>
    </source>
</evidence>
<evidence type="ECO:0000313" key="2">
    <source>
        <dbReference type="Proteomes" id="UP000005951"/>
    </source>
</evidence>
<gene>
    <name evidence="1" type="ORF">WSS_A06079</name>
</gene>
<comment type="caution">
    <text evidence="1">The sequence shown here is derived from an EMBL/GenBank/DDBJ whole genome shotgun (WGS) entry which is preliminary data.</text>
</comment>
<name>K8Y218_RHOOP</name>
<accession>K8Y218</accession>
<dbReference type="Proteomes" id="UP000005951">
    <property type="component" value="Unassembled WGS sequence"/>
</dbReference>